<evidence type="ECO:0000256" key="3">
    <source>
        <dbReference type="ARBA" id="ARBA00022801"/>
    </source>
</evidence>
<gene>
    <name evidence="8" type="ORF">E4K67_00720</name>
</gene>
<keyword evidence="2 5" id="KW-0645">Protease</keyword>
<feature type="active site" description="Charge relay system" evidence="5">
    <location>
        <position position="352"/>
    </location>
</feature>
<sequence>MFIRRKIVIKAKYGLVTLLIMGLTVCNLGLAPLPAKPFQVIISLAPGVNVDAVAQDFGVEVVRRGPLNYATLEFKGNTGTTTNVQQVLETLKKTPGIIDAEENYRRTINASGLPVPKDPLFEEQWSMVSGNVQGAWGLGATGQGITIAVIDTGVALGHPDLQDNLVSGYNAITESEAPGANRDNNGHGTHVAGIAAAARNDVGIVGVAYQAKIMPIKAMDSVGEGYDDAIAAGIVWAADHGAKIINLSVGTEHGSHSSDILRNSIAYAYNQGCLLVAAVGNYDPLEEENPGVSYPASDPDVLAVAATDQDNIVASYSVTGSEVDLVAPGNSITSTWWSKSTGAGYAIVSGTSMAAPFVSGEAALIWSQHPAWSRDQVIQVMEAGVEDLGASGRDPLYGYGLVDVKLALTLANQIQEDQTASTSVGALGGTVQASAGSTQLTLTIPAQAFVSSADVAVKTIPAPANLPNGASFLTSVFQMDWGSVTPQKMLSFKVNDPSLKADLGGVVYRWTGSRWLASGGEIVSGEARLGLYKGGIYAVGTPQESIGDKRMAGVTAEETAVKISQATYTTGADTVILAQVNQFQDALAGAPLAYKLQAPILLSPNSGLTEGVRAELQRLAPKTIYLLGGTAALSSGIEAELRQTYDVKRLAGYSAEGTSVAIARELGTKGKAVVASVRSFQDALVISAWAARQGIPILLTELSSLSRESQNVLEELKVTETLVIGGTSVVGANIAKNLPNSKRISGNTAYDTAAAVLQAYPPTTVKLELATGENYPDALTGAVRAAYYGSMVVLVPTHSAIPRSLSTLLNSWKGRQVEAFGGVMALPENVVQTVESWVQ</sequence>
<dbReference type="OrthoDB" id="9798386at2"/>
<evidence type="ECO:0000256" key="4">
    <source>
        <dbReference type="ARBA" id="ARBA00022825"/>
    </source>
</evidence>
<dbReference type="PRINTS" id="PR00723">
    <property type="entry name" value="SUBTILISIN"/>
</dbReference>
<dbReference type="InterPro" id="IPR022398">
    <property type="entry name" value="Peptidase_S8_His-AS"/>
</dbReference>
<evidence type="ECO:0000256" key="5">
    <source>
        <dbReference type="PROSITE-ProRule" id="PRU01240"/>
    </source>
</evidence>
<accession>A0A4Z0R9P4</accession>
<comment type="similarity">
    <text evidence="1 5 6">Belongs to the peptidase S8 family.</text>
</comment>
<feature type="domain" description="Peptidase S8/S53" evidence="7">
    <location>
        <begin position="142"/>
        <end position="400"/>
    </location>
</feature>
<evidence type="ECO:0000256" key="1">
    <source>
        <dbReference type="ARBA" id="ARBA00011073"/>
    </source>
</evidence>
<dbReference type="Proteomes" id="UP000298460">
    <property type="component" value="Unassembled WGS sequence"/>
</dbReference>
<feature type="active site" description="Charge relay system" evidence="5">
    <location>
        <position position="151"/>
    </location>
</feature>
<evidence type="ECO:0000313" key="9">
    <source>
        <dbReference type="Proteomes" id="UP000298460"/>
    </source>
</evidence>
<dbReference type="GO" id="GO:0006508">
    <property type="term" value="P:proteolysis"/>
    <property type="evidence" value="ECO:0007669"/>
    <property type="project" value="UniProtKB-KW"/>
</dbReference>
<dbReference type="Pfam" id="PF04122">
    <property type="entry name" value="CW_binding_2"/>
    <property type="match status" value="3"/>
</dbReference>
<dbReference type="SUPFAM" id="SSF52743">
    <property type="entry name" value="Subtilisin-like"/>
    <property type="match status" value="1"/>
</dbReference>
<proteinExistence type="inferred from homology"/>
<dbReference type="InterPro" id="IPR036852">
    <property type="entry name" value="Peptidase_S8/S53_dom_sf"/>
</dbReference>
<dbReference type="InterPro" id="IPR051048">
    <property type="entry name" value="Peptidase_S8/S53_subtilisin"/>
</dbReference>
<keyword evidence="4 5" id="KW-0720">Serine protease</keyword>
<dbReference type="InterPro" id="IPR000209">
    <property type="entry name" value="Peptidase_S8/S53_dom"/>
</dbReference>
<evidence type="ECO:0000256" key="6">
    <source>
        <dbReference type="RuleBase" id="RU003355"/>
    </source>
</evidence>
<dbReference type="InterPro" id="IPR007253">
    <property type="entry name" value="Cell_wall-bd_2"/>
</dbReference>
<dbReference type="Gene3D" id="3.40.50.12090">
    <property type="match status" value="2"/>
</dbReference>
<evidence type="ECO:0000256" key="2">
    <source>
        <dbReference type="ARBA" id="ARBA00022670"/>
    </source>
</evidence>
<dbReference type="RefSeq" id="WP_135544510.1">
    <property type="nucleotide sequence ID" value="NZ_SPQQ01000001.1"/>
</dbReference>
<name>A0A4Z0R9P4_9FIRM</name>
<protein>
    <submittedName>
        <fullName evidence="8">Peptidase</fullName>
    </submittedName>
</protein>
<evidence type="ECO:0000313" key="8">
    <source>
        <dbReference type="EMBL" id="TGE39570.1"/>
    </source>
</evidence>
<dbReference type="PANTHER" id="PTHR43399:SF4">
    <property type="entry name" value="CELL WALL-ASSOCIATED PROTEASE"/>
    <property type="match status" value="1"/>
</dbReference>
<dbReference type="PROSITE" id="PS00137">
    <property type="entry name" value="SUBTILASE_HIS"/>
    <property type="match status" value="1"/>
</dbReference>
<dbReference type="GO" id="GO:0004252">
    <property type="term" value="F:serine-type endopeptidase activity"/>
    <property type="evidence" value="ECO:0007669"/>
    <property type="project" value="UniProtKB-UniRule"/>
</dbReference>
<dbReference type="Pfam" id="PF00082">
    <property type="entry name" value="Peptidase_S8"/>
    <property type="match status" value="1"/>
</dbReference>
<dbReference type="InterPro" id="IPR023828">
    <property type="entry name" value="Peptidase_S8_Ser-AS"/>
</dbReference>
<reference evidence="8 9" key="1">
    <citation type="submission" date="2019-03" db="EMBL/GenBank/DDBJ databases">
        <title>Draft Genome Sequence of Desulfosporosinus fructosivorans Strain 63.6F, Isolated from Marine Sediment in the Baltic Sea.</title>
        <authorList>
            <person name="Hausmann B."/>
            <person name="Vandieken V."/>
            <person name="Pjevac P."/>
            <person name="Schreck K."/>
            <person name="Herbold C.W."/>
            <person name="Loy A."/>
        </authorList>
    </citation>
    <scope>NUCLEOTIDE SEQUENCE [LARGE SCALE GENOMIC DNA]</scope>
    <source>
        <strain evidence="8 9">63.6F</strain>
    </source>
</reference>
<feature type="active site" description="Charge relay system" evidence="5">
    <location>
        <position position="187"/>
    </location>
</feature>
<comment type="caution">
    <text evidence="8">The sequence shown here is derived from an EMBL/GenBank/DDBJ whole genome shotgun (WGS) entry which is preliminary data.</text>
</comment>
<dbReference type="PROSITE" id="PS51892">
    <property type="entry name" value="SUBTILASE"/>
    <property type="match status" value="1"/>
</dbReference>
<evidence type="ECO:0000259" key="7">
    <source>
        <dbReference type="Pfam" id="PF00082"/>
    </source>
</evidence>
<dbReference type="PROSITE" id="PS00136">
    <property type="entry name" value="SUBTILASE_ASP"/>
    <property type="match status" value="1"/>
</dbReference>
<keyword evidence="3 5" id="KW-0378">Hydrolase</keyword>
<organism evidence="8 9">
    <name type="scientific">Desulfosporosinus fructosivorans</name>
    <dbReference type="NCBI Taxonomy" id="2018669"/>
    <lineage>
        <taxon>Bacteria</taxon>
        <taxon>Bacillati</taxon>
        <taxon>Bacillota</taxon>
        <taxon>Clostridia</taxon>
        <taxon>Eubacteriales</taxon>
        <taxon>Desulfitobacteriaceae</taxon>
        <taxon>Desulfosporosinus</taxon>
    </lineage>
</organism>
<keyword evidence="9" id="KW-1185">Reference proteome</keyword>
<dbReference type="Gene3D" id="3.40.50.200">
    <property type="entry name" value="Peptidase S8/S53 domain"/>
    <property type="match status" value="1"/>
</dbReference>
<dbReference type="PANTHER" id="PTHR43399">
    <property type="entry name" value="SUBTILISIN-RELATED"/>
    <property type="match status" value="1"/>
</dbReference>
<dbReference type="EMBL" id="SPQQ01000001">
    <property type="protein sequence ID" value="TGE39570.1"/>
    <property type="molecule type" value="Genomic_DNA"/>
</dbReference>
<dbReference type="PROSITE" id="PS00138">
    <property type="entry name" value="SUBTILASE_SER"/>
    <property type="match status" value="1"/>
</dbReference>
<dbReference type="InterPro" id="IPR023827">
    <property type="entry name" value="Peptidase_S8_Asp-AS"/>
</dbReference>
<dbReference type="AlphaFoldDB" id="A0A4Z0R9P4"/>
<dbReference type="InterPro" id="IPR015500">
    <property type="entry name" value="Peptidase_S8_subtilisin-rel"/>
</dbReference>